<dbReference type="SUPFAM" id="SSF57850">
    <property type="entry name" value="RING/U-box"/>
    <property type="match status" value="1"/>
</dbReference>
<keyword evidence="4 6" id="KW-0863">Zinc-finger</keyword>
<evidence type="ECO:0000313" key="10">
    <source>
        <dbReference type="EMBL" id="CAF3952781.1"/>
    </source>
</evidence>
<dbReference type="Pfam" id="PF21355">
    <property type="entry name" value="TRAF-mep_MATH"/>
    <property type="match status" value="1"/>
</dbReference>
<dbReference type="Proteomes" id="UP000663881">
    <property type="component" value="Unassembled WGS sequence"/>
</dbReference>
<keyword evidence="2" id="KW-0963">Cytoplasm</keyword>
<accession>A0A819KZ65</accession>
<evidence type="ECO:0000259" key="8">
    <source>
        <dbReference type="PROSITE" id="PS50144"/>
    </source>
</evidence>
<keyword evidence="3" id="KW-0479">Metal-binding</keyword>
<comment type="caution">
    <text evidence="10">The sequence shown here is derived from an EMBL/GenBank/DDBJ whole genome shotgun (WGS) entry which is preliminary data.</text>
</comment>
<reference evidence="10" key="1">
    <citation type="submission" date="2021-02" db="EMBL/GenBank/DDBJ databases">
        <authorList>
            <person name="Nowell W R."/>
        </authorList>
    </citation>
    <scope>NUCLEOTIDE SEQUENCE</scope>
</reference>
<dbReference type="SUPFAM" id="SSF49599">
    <property type="entry name" value="TRAF domain-like"/>
    <property type="match status" value="1"/>
</dbReference>
<evidence type="ECO:0000256" key="2">
    <source>
        <dbReference type="ARBA" id="ARBA00022490"/>
    </source>
</evidence>
<dbReference type="PROSITE" id="PS50089">
    <property type="entry name" value="ZF_RING_2"/>
    <property type="match status" value="1"/>
</dbReference>
<evidence type="ECO:0000256" key="3">
    <source>
        <dbReference type="ARBA" id="ARBA00022723"/>
    </source>
</evidence>
<evidence type="ECO:0000259" key="7">
    <source>
        <dbReference type="PROSITE" id="PS50089"/>
    </source>
</evidence>
<dbReference type="PANTHER" id="PTHR10131">
    <property type="entry name" value="TNF RECEPTOR ASSOCIATED FACTOR"/>
    <property type="match status" value="1"/>
</dbReference>
<dbReference type="InterPro" id="IPR013083">
    <property type="entry name" value="Znf_RING/FYVE/PHD"/>
</dbReference>
<keyword evidence="5" id="KW-0862">Zinc</keyword>
<dbReference type="GO" id="GO:0043122">
    <property type="term" value="P:regulation of canonical NF-kappaB signal transduction"/>
    <property type="evidence" value="ECO:0007669"/>
    <property type="project" value="TreeGrafter"/>
</dbReference>
<evidence type="ECO:0008006" key="12">
    <source>
        <dbReference type="Google" id="ProtNLM"/>
    </source>
</evidence>
<gene>
    <name evidence="10" type="ORF">OKA104_LOCUS27063</name>
    <name evidence="9" type="ORF">VCS650_LOCUS3345</name>
</gene>
<dbReference type="OrthoDB" id="6475149at2759"/>
<dbReference type="InterPro" id="IPR001841">
    <property type="entry name" value="Znf_RING"/>
</dbReference>
<dbReference type="AlphaFoldDB" id="A0A819KZ65"/>
<evidence type="ECO:0000313" key="9">
    <source>
        <dbReference type="EMBL" id="CAF0788411.1"/>
    </source>
</evidence>
<protein>
    <recommendedName>
        <fullName evidence="12">RING-type domain-containing protein</fullName>
    </recommendedName>
</protein>
<dbReference type="PROSITE" id="PS00518">
    <property type="entry name" value="ZF_RING_1"/>
    <property type="match status" value="1"/>
</dbReference>
<dbReference type="EMBL" id="CAJNON010000018">
    <property type="protein sequence ID" value="CAF0788411.1"/>
    <property type="molecule type" value="Genomic_DNA"/>
</dbReference>
<dbReference type="GO" id="GO:0008270">
    <property type="term" value="F:zinc ion binding"/>
    <property type="evidence" value="ECO:0007669"/>
    <property type="project" value="UniProtKB-KW"/>
</dbReference>
<evidence type="ECO:0000256" key="6">
    <source>
        <dbReference type="PROSITE-ProRule" id="PRU00175"/>
    </source>
</evidence>
<dbReference type="GO" id="GO:0005737">
    <property type="term" value="C:cytoplasm"/>
    <property type="evidence" value="ECO:0007669"/>
    <property type="project" value="UniProtKB-SubCell"/>
</dbReference>
<dbReference type="InterPro" id="IPR008974">
    <property type="entry name" value="TRAF-like"/>
</dbReference>
<dbReference type="InterPro" id="IPR017907">
    <property type="entry name" value="Znf_RING_CS"/>
</dbReference>
<dbReference type="InterPro" id="IPR002083">
    <property type="entry name" value="MATH/TRAF_dom"/>
</dbReference>
<organism evidence="10 11">
    <name type="scientific">Adineta steineri</name>
    <dbReference type="NCBI Taxonomy" id="433720"/>
    <lineage>
        <taxon>Eukaryota</taxon>
        <taxon>Metazoa</taxon>
        <taxon>Spiralia</taxon>
        <taxon>Gnathifera</taxon>
        <taxon>Rotifera</taxon>
        <taxon>Eurotatoria</taxon>
        <taxon>Bdelloidea</taxon>
        <taxon>Adinetida</taxon>
        <taxon>Adinetidae</taxon>
        <taxon>Adineta</taxon>
    </lineage>
</organism>
<comment type="subcellular location">
    <subcellularLocation>
        <location evidence="1">Cytoplasm</location>
    </subcellularLocation>
</comment>
<proteinExistence type="predicted"/>
<name>A0A819KZ65_9BILA</name>
<dbReference type="EMBL" id="CAJOAY010002440">
    <property type="protein sequence ID" value="CAF3952781.1"/>
    <property type="molecule type" value="Genomic_DNA"/>
</dbReference>
<feature type="domain" description="MATH" evidence="8">
    <location>
        <begin position="505"/>
        <end position="649"/>
    </location>
</feature>
<dbReference type="PROSITE" id="PS50144">
    <property type="entry name" value="MATH"/>
    <property type="match status" value="1"/>
</dbReference>
<evidence type="ECO:0000256" key="4">
    <source>
        <dbReference type="ARBA" id="ARBA00022771"/>
    </source>
</evidence>
<evidence type="ECO:0000256" key="5">
    <source>
        <dbReference type="ARBA" id="ARBA00022833"/>
    </source>
</evidence>
<evidence type="ECO:0000313" key="11">
    <source>
        <dbReference type="Proteomes" id="UP000663881"/>
    </source>
</evidence>
<dbReference type="Gene3D" id="3.30.40.10">
    <property type="entry name" value="Zinc/RING finger domain, C3HC4 (zinc finger)"/>
    <property type="match status" value="1"/>
</dbReference>
<dbReference type="Proteomes" id="UP000663891">
    <property type="component" value="Unassembled WGS sequence"/>
</dbReference>
<dbReference type="Gene3D" id="2.60.210.10">
    <property type="entry name" value="Apoptosis, Tumor Necrosis Factor Receptor Associated Protein 2, Chain A"/>
    <property type="match status" value="1"/>
</dbReference>
<feature type="domain" description="RING-type" evidence="7">
    <location>
        <begin position="399"/>
        <end position="432"/>
    </location>
</feature>
<evidence type="ECO:0000256" key="1">
    <source>
        <dbReference type="ARBA" id="ARBA00004496"/>
    </source>
</evidence>
<dbReference type="PANTHER" id="PTHR10131:SF94">
    <property type="entry name" value="TNF RECEPTOR-ASSOCIATED FACTOR 4"/>
    <property type="match status" value="1"/>
</dbReference>
<dbReference type="InterPro" id="IPR049342">
    <property type="entry name" value="TRAF1-6_MATH_dom"/>
</dbReference>
<sequence length="691" mass="80699">MQSLVDILPTIQLSTNIFLSQLSSKNDIHDKSIDQLLPRYEQSCVIYNNVRSGGLIVLWLSKKDSSLRSVVIEYLISEDITLILFSTEEQLWNWLNTYYSLTVACLIIETNTNIQDIICRSHAYTGIHSILIRCFTNELTRLQRFSRSYIKIDGIFADDTRLLMKLVIDLALFSEELGDQQNKDENNQLKAQRHYDRALSLYIYIYLFTTLYGMATFNSETQVKKVVVLWPMPVSDSVSNLFAKIFVNLTTVIRYVWENIGEADSFHLIIPVECLNDLLNDPIYKFPQVQLIEIYYDDNDDALQIQRFLNPKCEKLQFCSVHDLPRRLQIIEFNNALVSSNSVDRNMINAIISSIEDRISAKRSVNLVHDAQILKPFACPILYGFPVKNNNEIDSSFICPSCKLVFQQPYQLECKHRLCSICINIQKKCTICCKTILPDKLWFDEDFQIRMKNLKIFCSNCDWIGPFEVYQKHFIQNHQQILICLIRNLQIRHNDSVDWSITSLNGTCIWKVSGIDNTTNDPRKSIYSSPFYSFSNGYKMCLRRFLNGDVKARDTHMSLYLVLMRDRINDVNLQWPFKFKVKFTLINHLLSNNNQSVSFWPDITSNCFQYPTSDINIPYGKSKCFSLDLFKKYRNEYVRNNNIFIRVEIDFLTERPDSVPINEAGELPNEEEYTDRMYDNLPHLLCFSDTT</sequence>